<dbReference type="Proteomes" id="UP000750197">
    <property type="component" value="Unassembled WGS sequence"/>
</dbReference>
<protein>
    <submittedName>
        <fullName evidence="1">Transposase</fullName>
    </submittedName>
</protein>
<dbReference type="AlphaFoldDB" id="A0A8J8CIU4"/>
<name>A0A8J8CIU4_9ARCH</name>
<proteinExistence type="predicted"/>
<accession>A0A8J8CIU4</accession>
<comment type="caution">
    <text evidence="1">The sequence shown here is derived from an EMBL/GenBank/DDBJ whole genome shotgun (WGS) entry which is preliminary data.</text>
</comment>
<evidence type="ECO:0000313" key="2">
    <source>
        <dbReference type="Proteomes" id="UP000750197"/>
    </source>
</evidence>
<gene>
    <name evidence="1" type="ORF">KIY12_10120</name>
</gene>
<reference evidence="1" key="1">
    <citation type="submission" date="2021-05" db="EMBL/GenBank/DDBJ databases">
        <title>Genomic insights into ecological role and evolution of a novel Thermoplasmata order Candidatus Sysuiplasmatales.</title>
        <authorList>
            <person name="Yuan Y."/>
        </authorList>
    </citation>
    <scope>NUCLEOTIDE SEQUENCE</scope>
    <source>
        <strain evidence="1">TUT19-bin139</strain>
    </source>
</reference>
<sequence length="648" mass="75212">MAPKRKPPDLEEECYAFMQKMFYRRERPDVKVRKALAKDTVVSCVKTTMNSFCKDEAKTLAWDGILRDMNKTVAEAYLLANLHVLRLCEAGLPMPKFDQDFCYNCLSAVSVTGRKKSNIKDVHLRESAELYYTWRPENYKPPSSAYLSSGWHQSTSLQMVTNIHNNVSTNFWRRFRRYLKHKHSLEGKDAYELMMNISSSEYDGTDTRVLEYKAWFPTRNIGPIQDHPQQAIPILYRILCYFESQHPIQEYTKEAKHLRLFSLLPFKRGFECSHFKMCNNGLYGLLKRSGVEDLPSNDKAWRAVADTWWRKLFNIDQFETENRKFAGEVMINGKAVSIVLRRPKHPQSDSAPAIDLPSFDTIWGLDPGRRDLFHAANVRDEFQSCSTREFYEDAHYKKSNQKIKGWYDRSPDILEGIRNMPCKKTASLVQLKVYADFLLPRLDRLLAYHMERPFRKLKLKRYIMAQKKMRELVRRFAGDDKKRVLVGFGDWSNLDNGGLIKKCPPGPVKRFKRELSRVCTVVEVDEFRSSKLHWDCHQTLVNQQSHRRCKDGVERKLKVHSVLHCRHNGCNGMTVNRDRNAARNILRLLVESCRGRERHVCFQRGHDLTAITNCSWLPRKGLAKGSLGAVGRSGIITLGSSQVTASLQ</sequence>
<organism evidence="1 2">
    <name type="scientific">Candidatus Sysuiplasma superficiale</name>
    <dbReference type="NCBI Taxonomy" id="2823368"/>
    <lineage>
        <taxon>Archaea</taxon>
        <taxon>Methanobacteriati</taxon>
        <taxon>Thermoplasmatota</taxon>
        <taxon>Thermoplasmata</taxon>
        <taxon>Candidatus Sysuiplasmatales</taxon>
        <taxon>Candidatus Sysuiplasmataceae</taxon>
        <taxon>Candidatus Sysuiplasma</taxon>
    </lineage>
</organism>
<dbReference type="EMBL" id="JAHEAC010000156">
    <property type="protein sequence ID" value="MBX8645053.1"/>
    <property type="molecule type" value="Genomic_DNA"/>
</dbReference>
<evidence type="ECO:0000313" key="1">
    <source>
        <dbReference type="EMBL" id="MBX8645053.1"/>
    </source>
</evidence>